<comment type="function">
    <text evidence="3 5">Binds to 23S rRNA. Forms part of two intersubunit bridges in the 70S ribosome.</text>
</comment>
<dbReference type="PANTHER" id="PTHR11761:SF3">
    <property type="entry name" value="LARGE RIBOSOMAL SUBUNIT PROTEIN UL14M"/>
    <property type="match status" value="1"/>
</dbReference>
<dbReference type="Pfam" id="PF00238">
    <property type="entry name" value="Ribosomal_L14"/>
    <property type="match status" value="1"/>
</dbReference>
<evidence type="ECO:0000256" key="3">
    <source>
        <dbReference type="HAMAP-Rule" id="MF_01367"/>
    </source>
</evidence>
<keyword evidence="3 5" id="KW-0699">rRNA-binding</keyword>
<evidence type="ECO:0000313" key="7">
    <source>
        <dbReference type="Proteomes" id="UP000019269"/>
    </source>
</evidence>
<keyword evidence="7" id="KW-1185">Reference proteome</keyword>
<evidence type="ECO:0000256" key="1">
    <source>
        <dbReference type="ARBA" id="ARBA00022980"/>
    </source>
</evidence>
<comment type="similarity">
    <text evidence="3 4">Belongs to the universal ribosomal protein uL14 family.</text>
</comment>
<keyword evidence="1 3" id="KW-0689">Ribosomal protein</keyword>
<dbReference type="NCBIfam" id="TIGR01067">
    <property type="entry name" value="rplN_bact"/>
    <property type="match status" value="1"/>
</dbReference>
<dbReference type="PANTHER" id="PTHR11761">
    <property type="entry name" value="50S/60S RIBOSOMAL PROTEIN L14/L23"/>
    <property type="match status" value="1"/>
</dbReference>
<gene>
    <name evidence="3" type="primary">rplN</name>
    <name evidence="6" type="ORF">BHY_0532</name>
</gene>
<dbReference type="InterPro" id="IPR036853">
    <property type="entry name" value="Ribosomal_uL14_sf"/>
</dbReference>
<dbReference type="PROSITE" id="PS00049">
    <property type="entry name" value="RIBOSOMAL_L14"/>
    <property type="match status" value="1"/>
</dbReference>
<dbReference type="InterPro" id="IPR000218">
    <property type="entry name" value="Ribosomal_uL14"/>
</dbReference>
<dbReference type="CDD" id="cd00337">
    <property type="entry name" value="Ribosomal_uL14"/>
    <property type="match status" value="1"/>
</dbReference>
<comment type="subunit">
    <text evidence="3">Part of the 50S ribosomal subunit. Forms a cluster with proteins L3 and L19. In the 70S ribosome, L14 and L19 interact and together make contacts with the 16S rRNA in bridges B5 and B8.</text>
</comment>
<dbReference type="Gene3D" id="2.40.150.20">
    <property type="entry name" value="Ribosomal protein L14"/>
    <property type="match status" value="1"/>
</dbReference>
<evidence type="ECO:0000256" key="5">
    <source>
        <dbReference type="RuleBase" id="RU003950"/>
    </source>
</evidence>
<proteinExistence type="inferred from homology"/>
<evidence type="ECO:0000313" key="6">
    <source>
        <dbReference type="EMBL" id="AHH03483.1"/>
    </source>
</evidence>
<dbReference type="SMART" id="SM01374">
    <property type="entry name" value="Ribosomal_L14"/>
    <property type="match status" value="1"/>
</dbReference>
<dbReference type="SUPFAM" id="SSF50193">
    <property type="entry name" value="Ribosomal protein L14"/>
    <property type="match status" value="1"/>
</dbReference>
<keyword evidence="3 5" id="KW-0694">RNA-binding</keyword>
<dbReference type="Proteomes" id="UP000019269">
    <property type="component" value="Chromosome"/>
</dbReference>
<dbReference type="HAMAP" id="MF_01367">
    <property type="entry name" value="Ribosomal_uL14"/>
    <property type="match status" value="1"/>
</dbReference>
<keyword evidence="2 3" id="KW-0687">Ribonucleoprotein</keyword>
<reference evidence="6" key="1">
    <citation type="submission" date="2013-02" db="EMBL/GenBank/DDBJ databases">
        <title>Comparative genomics of Borrelia species.</title>
        <authorList>
            <person name="Schwan T.G."/>
            <person name="Raffel S.J."/>
            <person name="Porcella S.F."/>
        </authorList>
    </citation>
    <scope>NUCLEOTIDE SEQUENCE [LARGE SCALE GENOMIC DNA]</scope>
    <source>
        <strain evidence="6">YOR</strain>
    </source>
</reference>
<dbReference type="InterPro" id="IPR019972">
    <property type="entry name" value="Ribosomal_uL14_CS"/>
</dbReference>
<dbReference type="EMBL" id="CP004146">
    <property type="protein sequence ID" value="AHH03483.1"/>
    <property type="molecule type" value="Genomic_DNA"/>
</dbReference>
<dbReference type="InterPro" id="IPR005745">
    <property type="entry name" value="Ribosomal_uL14_bac-type"/>
</dbReference>
<dbReference type="GO" id="GO:0005840">
    <property type="term" value="C:ribosome"/>
    <property type="evidence" value="ECO:0007669"/>
    <property type="project" value="UniProtKB-KW"/>
</dbReference>
<name>A0ABM5PIJ6_9SPIR</name>
<sequence length="124" mass="13655">MIMVQMQTYLTVADNTGGKIAQCIKVLGGSKRRYARVGDIIVVAVKQAIPNSPVKKGDVHKAVVVRTSKEIRRKNGTYVRFDDNACVILDANLNPRGKRVFGPVARELRDANFMKVVSLASEVI</sequence>
<protein>
    <recommendedName>
        <fullName evidence="3">Large ribosomal subunit protein uL14</fullName>
    </recommendedName>
</protein>
<organism evidence="6 7">
    <name type="scientific">Borrelia nietonii YOR</name>
    <dbReference type="NCBI Taxonomy" id="1293576"/>
    <lineage>
        <taxon>Bacteria</taxon>
        <taxon>Pseudomonadati</taxon>
        <taxon>Spirochaetota</taxon>
        <taxon>Spirochaetia</taxon>
        <taxon>Spirochaetales</taxon>
        <taxon>Borreliaceae</taxon>
        <taxon>Borrelia</taxon>
        <taxon>Borrelia nietonii</taxon>
    </lineage>
</organism>
<evidence type="ECO:0000256" key="4">
    <source>
        <dbReference type="RuleBase" id="RU003949"/>
    </source>
</evidence>
<accession>A0ABM5PIJ6</accession>
<evidence type="ECO:0000256" key="2">
    <source>
        <dbReference type="ARBA" id="ARBA00023274"/>
    </source>
</evidence>